<gene>
    <name evidence="2" type="ORF">IC229_01655</name>
</gene>
<dbReference type="Proteomes" id="UP000598820">
    <property type="component" value="Unassembled WGS sequence"/>
</dbReference>
<keyword evidence="1" id="KW-0732">Signal</keyword>
<name>A0A926XSR4_9BACT</name>
<protein>
    <recommendedName>
        <fullName evidence="4">Outer membrane beta-barrel protein</fullName>
    </recommendedName>
</protein>
<sequence length="303" mass="33832">MKHIFFTSLFLSSFISAQAQEIVIDTSSVAPPPVRVHGLTADPDERLEDFRYGKIRTADGKREDYLQFRRLKEIQTLSINVEGGFRSETSTLSNSFNGLINSNLSMKANWSVLLGYSYRNIWAIEAGYGYLPIRLNVSVTNGSNPLIYNYQNSGNGATVRLKRRIGSGKRSLNNTGFWLTGGAWLIPNGSGQIDPLRLTGRSNSRRNRAADTLQLNINTSIANRFTGMAELGAEYTVRLASSVELGFYARKYWGIGDALQSTLTYKVNNAAEQQSFIKSDGSGWGFGVALRFILEREHEFKDR</sequence>
<dbReference type="RefSeq" id="WP_190885173.1">
    <property type="nucleotide sequence ID" value="NZ_JACWZY010000001.1"/>
</dbReference>
<comment type="caution">
    <text evidence="2">The sequence shown here is derived from an EMBL/GenBank/DDBJ whole genome shotgun (WGS) entry which is preliminary data.</text>
</comment>
<dbReference type="EMBL" id="JACWZY010000001">
    <property type="protein sequence ID" value="MBD2699323.1"/>
    <property type="molecule type" value="Genomic_DNA"/>
</dbReference>
<evidence type="ECO:0000313" key="3">
    <source>
        <dbReference type="Proteomes" id="UP000598820"/>
    </source>
</evidence>
<organism evidence="2 3">
    <name type="scientific">Spirosoma profusum</name>
    <dbReference type="NCBI Taxonomy" id="2771354"/>
    <lineage>
        <taxon>Bacteria</taxon>
        <taxon>Pseudomonadati</taxon>
        <taxon>Bacteroidota</taxon>
        <taxon>Cytophagia</taxon>
        <taxon>Cytophagales</taxon>
        <taxon>Cytophagaceae</taxon>
        <taxon>Spirosoma</taxon>
    </lineage>
</organism>
<evidence type="ECO:0000313" key="2">
    <source>
        <dbReference type="EMBL" id="MBD2699323.1"/>
    </source>
</evidence>
<feature type="signal peptide" evidence="1">
    <location>
        <begin position="1"/>
        <end position="19"/>
    </location>
</feature>
<feature type="chain" id="PRO_5037816795" description="Outer membrane beta-barrel protein" evidence="1">
    <location>
        <begin position="20"/>
        <end position="303"/>
    </location>
</feature>
<dbReference type="AlphaFoldDB" id="A0A926XSR4"/>
<evidence type="ECO:0008006" key="4">
    <source>
        <dbReference type="Google" id="ProtNLM"/>
    </source>
</evidence>
<keyword evidence="3" id="KW-1185">Reference proteome</keyword>
<reference evidence="2" key="1">
    <citation type="submission" date="2020-09" db="EMBL/GenBank/DDBJ databases">
        <authorList>
            <person name="Kim M.K."/>
        </authorList>
    </citation>
    <scope>NUCLEOTIDE SEQUENCE</scope>
    <source>
        <strain evidence="2">BT702</strain>
    </source>
</reference>
<proteinExistence type="predicted"/>
<accession>A0A926XSR4</accession>
<evidence type="ECO:0000256" key="1">
    <source>
        <dbReference type="SAM" id="SignalP"/>
    </source>
</evidence>